<sequence length="253" mass="29937">MSFLPRQLHGLENRAVIKNFWLNYKSPEEAFESIATAYPDNHPTELTVQNWMDRFDSGRISILDDDRDGRPEIPGLTEQIKQFLVDDPNMSAWQMSEILDHSENTILDRLHNALGLKYLYRKWVPHILIQANKDIRVQKAKEIIQFLEFAQKQFFEFILTGDESWIYHRNAPRACWKEQGSPRQIQEKCTVASQKTMHLHTQCQENNFDSREDVIQYVQECCAQQSEEKLSRVMRNWMKRCNDVIEGRGEYVL</sequence>
<organism evidence="1 2">
    <name type="scientific">Streblomastix strix</name>
    <dbReference type="NCBI Taxonomy" id="222440"/>
    <lineage>
        <taxon>Eukaryota</taxon>
        <taxon>Metamonada</taxon>
        <taxon>Preaxostyla</taxon>
        <taxon>Oxymonadida</taxon>
        <taxon>Streblomastigidae</taxon>
        <taxon>Streblomastix</taxon>
    </lineage>
</organism>
<dbReference type="Proteomes" id="UP000324800">
    <property type="component" value="Unassembled WGS sequence"/>
</dbReference>
<dbReference type="Gene3D" id="3.30.420.10">
    <property type="entry name" value="Ribonuclease H-like superfamily/Ribonuclease H"/>
    <property type="match status" value="2"/>
</dbReference>
<dbReference type="PANTHER" id="PTHR46060">
    <property type="entry name" value="MARINER MOS1 TRANSPOSASE-LIKE PROTEIN"/>
    <property type="match status" value="1"/>
</dbReference>
<dbReference type="OrthoDB" id="10017160at2759"/>
<dbReference type="InterPro" id="IPR052709">
    <property type="entry name" value="Transposase-MT_Hybrid"/>
</dbReference>
<evidence type="ECO:0000313" key="2">
    <source>
        <dbReference type="Proteomes" id="UP000324800"/>
    </source>
</evidence>
<proteinExistence type="predicted"/>
<reference evidence="1 2" key="1">
    <citation type="submission" date="2019-03" db="EMBL/GenBank/DDBJ databases">
        <title>Single cell metagenomics reveals metabolic interactions within the superorganism composed of flagellate Streblomastix strix and complex community of Bacteroidetes bacteria on its surface.</title>
        <authorList>
            <person name="Treitli S.C."/>
            <person name="Kolisko M."/>
            <person name="Husnik F."/>
            <person name="Keeling P."/>
            <person name="Hampl V."/>
        </authorList>
    </citation>
    <scope>NUCLEOTIDE SEQUENCE [LARGE SCALE GENOMIC DNA]</scope>
    <source>
        <strain evidence="1">ST1C</strain>
    </source>
</reference>
<evidence type="ECO:0000313" key="1">
    <source>
        <dbReference type="EMBL" id="KAA6376510.1"/>
    </source>
</evidence>
<dbReference type="PANTHER" id="PTHR46060:SF1">
    <property type="entry name" value="MARINER MOS1 TRANSPOSASE-LIKE PROTEIN"/>
    <property type="match status" value="1"/>
</dbReference>
<comment type="caution">
    <text evidence="1">The sequence shown here is derived from an EMBL/GenBank/DDBJ whole genome shotgun (WGS) entry which is preliminary data.</text>
</comment>
<name>A0A5J4V283_9EUKA</name>
<dbReference type="EMBL" id="SNRW01010468">
    <property type="protein sequence ID" value="KAA6376510.1"/>
    <property type="molecule type" value="Genomic_DNA"/>
</dbReference>
<dbReference type="GO" id="GO:0003676">
    <property type="term" value="F:nucleic acid binding"/>
    <property type="evidence" value="ECO:0007669"/>
    <property type="project" value="InterPro"/>
</dbReference>
<dbReference type="AlphaFoldDB" id="A0A5J4V283"/>
<dbReference type="InterPro" id="IPR036397">
    <property type="entry name" value="RNaseH_sf"/>
</dbReference>
<gene>
    <name evidence="1" type="ORF">EZS28_027965</name>
</gene>
<protein>
    <recommendedName>
        <fullName evidence="3">Mos1 transposase HTH domain-containing protein</fullName>
    </recommendedName>
</protein>
<evidence type="ECO:0008006" key="3">
    <source>
        <dbReference type="Google" id="ProtNLM"/>
    </source>
</evidence>
<accession>A0A5J4V283</accession>